<dbReference type="RefSeq" id="WP_169924059.1">
    <property type="nucleotide sequence ID" value="NZ_AP014936.1"/>
</dbReference>
<dbReference type="Pfam" id="PF12146">
    <property type="entry name" value="Hydrolase_4"/>
    <property type="match status" value="1"/>
</dbReference>
<gene>
    <name evidence="3" type="ORF">SVA_2229</name>
</gene>
<dbReference type="InterPro" id="IPR029058">
    <property type="entry name" value="AB_hydrolase_fold"/>
</dbReference>
<keyword evidence="1" id="KW-0732">Signal</keyword>
<dbReference type="PANTHER" id="PTHR12277:SF81">
    <property type="entry name" value="PROTEIN ABHD13"/>
    <property type="match status" value="1"/>
</dbReference>
<dbReference type="InterPro" id="IPR000073">
    <property type="entry name" value="AB_hydrolase_1"/>
</dbReference>
<proteinExistence type="predicted"/>
<feature type="domain" description="Serine aminopeptidase S33" evidence="2">
    <location>
        <begin position="64"/>
        <end position="190"/>
    </location>
</feature>
<organism evidence="3 4">
    <name type="scientific">Sulfurifustis variabilis</name>
    <dbReference type="NCBI Taxonomy" id="1675686"/>
    <lineage>
        <taxon>Bacteria</taxon>
        <taxon>Pseudomonadati</taxon>
        <taxon>Pseudomonadota</taxon>
        <taxon>Gammaproteobacteria</taxon>
        <taxon>Acidiferrobacterales</taxon>
        <taxon>Acidiferrobacteraceae</taxon>
        <taxon>Sulfurifustis</taxon>
    </lineage>
</organism>
<dbReference type="Proteomes" id="UP000218899">
    <property type="component" value="Chromosome"/>
</dbReference>
<name>A0A1B4V5H4_9GAMM</name>
<protein>
    <submittedName>
        <fullName evidence="3">Alpha/beta hydrolase</fullName>
    </submittedName>
</protein>
<feature type="chain" id="PRO_5008571207" evidence="1">
    <location>
        <begin position="25"/>
        <end position="280"/>
    </location>
</feature>
<feature type="signal peptide" evidence="1">
    <location>
        <begin position="1"/>
        <end position="24"/>
    </location>
</feature>
<sequence>MRRLRQCLLLLPALLALGCTPMFFQPLGSHVRTPADINLAYEDVHFSASDGVKLHGWFLPARGKARATVLFLHGNAENISTHIGSVYWLPQEGFNVFLPDYRGYGRSQGVPTLEGLHADVDGSVRYLLDRPDLDPDRLIVFGQSLGGAIAVHYVAHTAHRRHIRGLVVDSAFASYRDIVREKLASFWLTWPLAWPLARTVEDAYSPVRSIAQVSPIPLLIIHGERDPIVPPGHARRLYEAADSPKALWLVPEAGHIQTFGSLGQRRRFVAFLEAILPASR</sequence>
<keyword evidence="3" id="KW-0378">Hydrolase</keyword>
<reference evidence="3 4" key="1">
    <citation type="submission" date="2015-08" db="EMBL/GenBank/DDBJ databases">
        <title>Complete genome sequence of Sulfurifustis variabilis.</title>
        <authorList>
            <person name="Miura A."/>
            <person name="Kojima H."/>
            <person name="Fukui M."/>
        </authorList>
    </citation>
    <scope>NUCLEOTIDE SEQUENCE [LARGE SCALE GENOMIC DNA]</scope>
    <source>
        <strain evidence="4">skN76</strain>
    </source>
</reference>
<dbReference type="PROSITE" id="PS51257">
    <property type="entry name" value="PROKAR_LIPOPROTEIN"/>
    <property type="match status" value="1"/>
</dbReference>
<keyword evidence="4" id="KW-1185">Reference proteome</keyword>
<dbReference type="InterPro" id="IPR022742">
    <property type="entry name" value="Hydrolase_4"/>
</dbReference>
<dbReference type="PRINTS" id="PR00111">
    <property type="entry name" value="ABHYDROLASE"/>
</dbReference>
<dbReference type="PANTHER" id="PTHR12277">
    <property type="entry name" value="ALPHA/BETA HYDROLASE DOMAIN-CONTAINING PROTEIN"/>
    <property type="match status" value="1"/>
</dbReference>
<dbReference type="GO" id="GO:0016787">
    <property type="term" value="F:hydrolase activity"/>
    <property type="evidence" value="ECO:0007669"/>
    <property type="project" value="UniProtKB-KW"/>
</dbReference>
<evidence type="ECO:0000259" key="2">
    <source>
        <dbReference type="Pfam" id="PF12146"/>
    </source>
</evidence>
<dbReference type="SUPFAM" id="SSF53474">
    <property type="entry name" value="alpha/beta-Hydrolases"/>
    <property type="match status" value="1"/>
</dbReference>
<dbReference type="KEGG" id="sva:SVA_2229"/>
<dbReference type="EMBL" id="AP014936">
    <property type="protein sequence ID" value="BAU48779.1"/>
    <property type="molecule type" value="Genomic_DNA"/>
</dbReference>
<evidence type="ECO:0000313" key="3">
    <source>
        <dbReference type="EMBL" id="BAU48779.1"/>
    </source>
</evidence>
<accession>A0A1B4V5H4</accession>
<dbReference type="AlphaFoldDB" id="A0A1B4V5H4"/>
<evidence type="ECO:0000313" key="4">
    <source>
        <dbReference type="Proteomes" id="UP000218899"/>
    </source>
</evidence>
<evidence type="ECO:0000256" key="1">
    <source>
        <dbReference type="SAM" id="SignalP"/>
    </source>
</evidence>
<dbReference type="Gene3D" id="3.40.50.1820">
    <property type="entry name" value="alpha/beta hydrolase"/>
    <property type="match status" value="1"/>
</dbReference>